<dbReference type="EMBL" id="JAIVGD010000023">
    <property type="protein sequence ID" value="KAH0743326.1"/>
    <property type="molecule type" value="Genomic_DNA"/>
</dbReference>
<organism evidence="1 2">
    <name type="scientific">Solanum tuberosum</name>
    <name type="common">Potato</name>
    <dbReference type="NCBI Taxonomy" id="4113"/>
    <lineage>
        <taxon>Eukaryota</taxon>
        <taxon>Viridiplantae</taxon>
        <taxon>Streptophyta</taxon>
        <taxon>Embryophyta</taxon>
        <taxon>Tracheophyta</taxon>
        <taxon>Spermatophyta</taxon>
        <taxon>Magnoliopsida</taxon>
        <taxon>eudicotyledons</taxon>
        <taxon>Gunneridae</taxon>
        <taxon>Pentapetalae</taxon>
        <taxon>asterids</taxon>
        <taxon>lamiids</taxon>
        <taxon>Solanales</taxon>
        <taxon>Solanaceae</taxon>
        <taxon>Solanoideae</taxon>
        <taxon>Solaneae</taxon>
        <taxon>Solanum</taxon>
    </lineage>
</organism>
<proteinExistence type="predicted"/>
<dbReference type="PANTHER" id="PTHR35133:SF1">
    <property type="entry name" value="PROTEIN EFFECTOR OF TRANSCRIPTION 2-RELATED"/>
    <property type="match status" value="1"/>
</dbReference>
<evidence type="ECO:0000313" key="1">
    <source>
        <dbReference type="EMBL" id="KAH0743326.1"/>
    </source>
</evidence>
<reference evidence="1 2" key="1">
    <citation type="journal article" date="2021" name="bioRxiv">
        <title>Chromosome-scale and haplotype-resolved genome assembly of a tetraploid potato cultivar.</title>
        <authorList>
            <person name="Sun H."/>
            <person name="Jiao W.-B."/>
            <person name="Krause K."/>
            <person name="Campoy J.A."/>
            <person name="Goel M."/>
            <person name="Folz-Donahue K."/>
            <person name="Kukat C."/>
            <person name="Huettel B."/>
            <person name="Schneeberger K."/>
        </authorList>
    </citation>
    <scope>NUCLEOTIDE SEQUENCE [LARGE SCALE GENOMIC DNA]</scope>
    <source>
        <strain evidence="1">SolTubOtavaFocal</strain>
        <tissue evidence="1">Leaves</tissue>
    </source>
</reference>
<gene>
    <name evidence="1" type="ORF">KY290_031319</name>
</gene>
<accession>A0ABQ7UAF6</accession>
<dbReference type="InterPro" id="IPR038909">
    <property type="entry name" value="Effector_transcript"/>
</dbReference>
<protein>
    <recommendedName>
        <fullName evidence="3">Protein EFFECTOR OF TRANSCRIPTION 2-like</fullName>
    </recommendedName>
</protein>
<dbReference type="Proteomes" id="UP000826656">
    <property type="component" value="Unassembled WGS sequence"/>
</dbReference>
<evidence type="ECO:0008006" key="3">
    <source>
        <dbReference type="Google" id="ProtNLM"/>
    </source>
</evidence>
<dbReference type="PANTHER" id="PTHR35133">
    <property type="entry name" value="PROTEIN EFFECTOR OF TRANSCRIPTION 2-RELATED"/>
    <property type="match status" value="1"/>
</dbReference>
<comment type="caution">
    <text evidence="1">The sequence shown here is derived from an EMBL/GenBank/DDBJ whole genome shotgun (WGS) entry which is preliminary data.</text>
</comment>
<name>A0ABQ7UAF6_SOLTU</name>
<evidence type="ECO:0000313" key="2">
    <source>
        <dbReference type="Proteomes" id="UP000826656"/>
    </source>
</evidence>
<sequence length="581" mass="64712">MAAADKSFTGWLKREDCKRTKHDSAFSDWKILVGPNDWEDYLLGKEGTERYRTQNLPNCTSCSGVYELGIAVSRRKTEREASRLGADYIVPVYVGKSDNVRTRLQQYGRVGAHIENDCSNSELRVDKNISGPKRAGLFTETFSRGFSIVYRWAPMNDNKDAERTEAQLLNKFDYAWNKGSNGVRRHNDVLRKLDGISRETRFPAFIRKLQLSLGKRKGIRIKACEPLLLENGSDFHDSFKSTNFLPQILKFGRSQPRIVSLNFGVNGDPNIICGVALGHGSVCIRPPITGNKRCAEHKGMKVNSVKSKLIAEGNESTRPCVSIGEENAPICGFILDSGSPCARIPFQRNKRCMEHKGRRNQGSISQPMTDKIGQWTHNPILENRTSSSNDCQHILSSRAGTQDSQDFSSSLIHRNYNVICGVHLNDGSFCTRQPAVGRKRCVGHKGMRVKEPISKQLGVEIPSLFAGPVAKISSGKKHLNIDIPSVNYSPTCGATLRNGSFCRRKSSEVVPTVKGHCTKGCNIAVNETGLRTIRRQGMREMFRCFNWRKILAGSIICEDSKSSNLSSMCASNKNYGKSSSY</sequence>
<keyword evidence="2" id="KW-1185">Reference proteome</keyword>
<dbReference type="Pfam" id="PF19239">
    <property type="entry name" value="GIY_YIG_domain"/>
    <property type="match status" value="1"/>
</dbReference>